<accession>A0AAV2I3F3</accession>
<reference evidence="3 4" key="1">
    <citation type="submission" date="2024-04" db="EMBL/GenBank/DDBJ databases">
        <authorList>
            <consortium name="Genoscope - CEA"/>
            <person name="William W."/>
        </authorList>
    </citation>
    <scope>NUCLEOTIDE SEQUENCE [LARGE SCALE GENOMIC DNA]</scope>
</reference>
<name>A0AAV2I3F3_LYMST</name>
<feature type="compositionally biased region" description="Polar residues" evidence="1">
    <location>
        <begin position="138"/>
        <end position="151"/>
    </location>
</feature>
<evidence type="ECO:0000313" key="4">
    <source>
        <dbReference type="Proteomes" id="UP001497497"/>
    </source>
</evidence>
<organism evidence="3 4">
    <name type="scientific">Lymnaea stagnalis</name>
    <name type="common">Great pond snail</name>
    <name type="synonym">Helix stagnalis</name>
    <dbReference type="NCBI Taxonomy" id="6523"/>
    <lineage>
        <taxon>Eukaryota</taxon>
        <taxon>Metazoa</taxon>
        <taxon>Spiralia</taxon>
        <taxon>Lophotrochozoa</taxon>
        <taxon>Mollusca</taxon>
        <taxon>Gastropoda</taxon>
        <taxon>Heterobranchia</taxon>
        <taxon>Euthyneura</taxon>
        <taxon>Panpulmonata</taxon>
        <taxon>Hygrophila</taxon>
        <taxon>Lymnaeoidea</taxon>
        <taxon>Lymnaeidae</taxon>
        <taxon>Lymnaea</taxon>
    </lineage>
</organism>
<feature type="region of interest" description="Disordered" evidence="1">
    <location>
        <begin position="231"/>
        <end position="275"/>
    </location>
</feature>
<feature type="compositionally biased region" description="Basic and acidic residues" evidence="1">
    <location>
        <begin position="406"/>
        <end position="426"/>
    </location>
</feature>
<keyword evidence="2" id="KW-0812">Transmembrane</keyword>
<feature type="region of interest" description="Disordered" evidence="1">
    <location>
        <begin position="138"/>
        <end position="163"/>
    </location>
</feature>
<gene>
    <name evidence="3" type="ORF">GSLYS_00014225001</name>
</gene>
<evidence type="ECO:0000256" key="1">
    <source>
        <dbReference type="SAM" id="MobiDB-lite"/>
    </source>
</evidence>
<evidence type="ECO:0000256" key="2">
    <source>
        <dbReference type="SAM" id="Phobius"/>
    </source>
</evidence>
<dbReference type="EMBL" id="CAXITT010000388">
    <property type="protein sequence ID" value="CAL1540576.1"/>
    <property type="molecule type" value="Genomic_DNA"/>
</dbReference>
<proteinExistence type="predicted"/>
<protein>
    <submittedName>
        <fullName evidence="3">Uncharacterized protein</fullName>
    </submittedName>
</protein>
<sequence length="611" mass="68655">MKSHKEIMDRGAVCFRWHHVLKCTVVVLTVLAFVLTLDFSLRSSSYLDSWKVKRANISSVETKNTWYKLRSGNLLMNSLPESEKDQPPHADIKTDITPSPTRFYNITLKQPSRDPGDKKSPLLAESIGKETLGVRMDSSSFSVRRFQSPTASKPDRLDDDHTTDVRLMNSEERNERLRTKETTYSDNHVEPNWREDNVVKRIQLFKMRAEEESLNLRGSSLDKTRMNEERGVLSNADQPNSDTSVSFQNSQTNSEATVSLENSQPSSGILSSMKHRPNFDGIDIKLSLRGNLIVISSTSVDVTSSKMIDSQKSNFDSTQQGQLFDSTQQGQLFDSAQDRQLFNSAQQSKLFDSAQDRQLIESRILTHEQSVDKRRSNVDSILRMILLRPARTLFTKPPNNPVSRDAAAEHEMSREGSDRNVRSDEQEVLERTVSQYTPSGDPWQFSHTLTSELSGTYDTVTHNTKLLLSYGTGDDDDKPAAYDSDGNVVECIPTPFVDCGEYAVTTDDADDGVAKPADIGSHGFTTSGQREQTVKENVRLFYEDGDNKLEANEGRERKVGAGKSPAGKVIVSEILRARQDNGQTNVFIVIINNFLDGKKKSKNRRDGTYEL</sequence>
<feature type="region of interest" description="Disordered" evidence="1">
    <location>
        <begin position="396"/>
        <end position="426"/>
    </location>
</feature>
<feature type="compositionally biased region" description="Polar residues" evidence="1">
    <location>
        <begin position="235"/>
        <end position="270"/>
    </location>
</feature>
<keyword evidence="2" id="KW-0472">Membrane</keyword>
<feature type="compositionally biased region" description="Basic and acidic residues" evidence="1">
    <location>
        <begin position="153"/>
        <end position="163"/>
    </location>
</feature>
<keyword evidence="2" id="KW-1133">Transmembrane helix</keyword>
<evidence type="ECO:0000313" key="3">
    <source>
        <dbReference type="EMBL" id="CAL1540576.1"/>
    </source>
</evidence>
<comment type="caution">
    <text evidence="3">The sequence shown here is derived from an EMBL/GenBank/DDBJ whole genome shotgun (WGS) entry which is preliminary data.</text>
</comment>
<keyword evidence="4" id="KW-1185">Reference proteome</keyword>
<dbReference type="Proteomes" id="UP001497497">
    <property type="component" value="Unassembled WGS sequence"/>
</dbReference>
<feature type="transmembrane region" description="Helical" evidence="2">
    <location>
        <begin position="20"/>
        <end position="41"/>
    </location>
</feature>
<dbReference type="AlphaFoldDB" id="A0AAV2I3F3"/>